<keyword evidence="3" id="KW-1185">Reference proteome</keyword>
<evidence type="ECO:0008006" key="4">
    <source>
        <dbReference type="Google" id="ProtNLM"/>
    </source>
</evidence>
<dbReference type="Proteomes" id="UP001570071">
    <property type="component" value="Unassembled WGS sequence"/>
</dbReference>
<name>A0ABV4MQZ0_9VIBR</name>
<comment type="caution">
    <text evidence="2">The sequence shown here is derived from an EMBL/GenBank/DDBJ whole genome shotgun (WGS) entry which is preliminary data.</text>
</comment>
<keyword evidence="1" id="KW-0812">Transmembrane</keyword>
<dbReference type="EMBL" id="JBFSSG010000001">
    <property type="protein sequence ID" value="MEZ8719549.1"/>
    <property type="molecule type" value="Genomic_DNA"/>
</dbReference>
<evidence type="ECO:0000313" key="3">
    <source>
        <dbReference type="Proteomes" id="UP001570071"/>
    </source>
</evidence>
<reference evidence="2 3" key="1">
    <citation type="journal article" date="2024" name="ISME J.">
        <title>Tailless and filamentous prophages are predominant in marine Vibrio.</title>
        <authorList>
            <person name="Steensen K."/>
            <person name="Seneca J."/>
            <person name="Bartlau N."/>
            <person name="Yu X.A."/>
            <person name="Hussain F.A."/>
            <person name="Polz M.F."/>
        </authorList>
    </citation>
    <scope>NUCLEOTIDE SEQUENCE [LARGE SCALE GENOMIC DNA]</scope>
    <source>
        <strain evidence="2 3">10N.239.312.F12</strain>
    </source>
</reference>
<feature type="transmembrane region" description="Helical" evidence="1">
    <location>
        <begin position="30"/>
        <end position="48"/>
    </location>
</feature>
<feature type="transmembrane region" description="Helical" evidence="1">
    <location>
        <begin position="7"/>
        <end position="24"/>
    </location>
</feature>
<accession>A0ABV4MQZ0</accession>
<keyword evidence="1" id="KW-0472">Membrane</keyword>
<evidence type="ECO:0000313" key="2">
    <source>
        <dbReference type="EMBL" id="MEZ8719549.1"/>
    </source>
</evidence>
<keyword evidence="1" id="KW-1133">Transmembrane helix</keyword>
<dbReference type="RefSeq" id="WP_269337322.1">
    <property type="nucleotide sequence ID" value="NZ_JBFSSG010000001.1"/>
</dbReference>
<evidence type="ECO:0000256" key="1">
    <source>
        <dbReference type="SAM" id="Phobius"/>
    </source>
</evidence>
<proteinExistence type="predicted"/>
<sequence>MFNPFKNRIAAITLAVLVILFVAYQIAKIAISLAVVYFVVLPIVMAILSKRKDKFKASGLGQIIFKAKKSN</sequence>
<gene>
    <name evidence="2" type="ORF">AB6D66_00625</name>
</gene>
<organism evidence="2 3">
    <name type="scientific">Vibrio pomeroyi</name>
    <dbReference type="NCBI Taxonomy" id="198832"/>
    <lineage>
        <taxon>Bacteria</taxon>
        <taxon>Pseudomonadati</taxon>
        <taxon>Pseudomonadota</taxon>
        <taxon>Gammaproteobacteria</taxon>
        <taxon>Vibrionales</taxon>
        <taxon>Vibrionaceae</taxon>
        <taxon>Vibrio</taxon>
    </lineage>
</organism>
<protein>
    <recommendedName>
        <fullName evidence="4">AI-2E family transporter</fullName>
    </recommendedName>
</protein>